<proteinExistence type="predicted"/>
<organism evidence="4 5">
    <name type="scientific">Macrostomum lignano</name>
    <dbReference type="NCBI Taxonomy" id="282301"/>
    <lineage>
        <taxon>Eukaryota</taxon>
        <taxon>Metazoa</taxon>
        <taxon>Spiralia</taxon>
        <taxon>Lophotrochozoa</taxon>
        <taxon>Platyhelminthes</taxon>
        <taxon>Rhabditophora</taxon>
        <taxon>Macrostomorpha</taxon>
        <taxon>Macrostomida</taxon>
        <taxon>Macrostomidae</taxon>
        <taxon>Macrostomum</taxon>
    </lineage>
</organism>
<reference evidence="5 6" key="1">
    <citation type="submission" date="2016-11" db="UniProtKB">
        <authorList>
            <consortium name="WormBaseParasite"/>
        </authorList>
    </citation>
    <scope>IDENTIFICATION</scope>
</reference>
<keyword evidence="1" id="KW-0805">Transcription regulation</keyword>
<evidence type="ECO:0000313" key="4">
    <source>
        <dbReference type="Proteomes" id="UP000095280"/>
    </source>
</evidence>
<protein>
    <submittedName>
        <fullName evidence="5 6">Exonuclease domain-containing protein</fullName>
    </submittedName>
</protein>
<dbReference type="Proteomes" id="UP000095280">
    <property type="component" value="Unplaced"/>
</dbReference>
<keyword evidence="4" id="KW-1185">Reference proteome</keyword>
<keyword evidence="3" id="KW-0675">Receptor</keyword>
<dbReference type="AlphaFoldDB" id="A0A1I8GX55"/>
<dbReference type="WBParaSite" id="maker-uti_cns_0003537-snap-gene-0.6-mRNA-1">
    <property type="protein sequence ID" value="maker-uti_cns_0003537-snap-gene-0.6-mRNA-1"/>
    <property type="gene ID" value="maker-uti_cns_0003537-snap-gene-0.6"/>
</dbReference>
<dbReference type="Gene3D" id="1.10.565.10">
    <property type="entry name" value="Retinoid X Receptor"/>
    <property type="match status" value="1"/>
</dbReference>
<accession>A0A1I8GX55</accession>
<dbReference type="SUPFAM" id="SSF48508">
    <property type="entry name" value="Nuclear receptor ligand-binding domain"/>
    <property type="match status" value="1"/>
</dbReference>
<name>A0A1I8GX55_9PLAT</name>
<evidence type="ECO:0000313" key="5">
    <source>
        <dbReference type="WBParaSite" id="maker-uti_cns_0003537-snap-gene-0.6-mRNA-1"/>
    </source>
</evidence>
<dbReference type="WBParaSite" id="maker-uti_cns_0046829-snap-gene-0.10-mRNA-1">
    <property type="protein sequence ID" value="maker-uti_cns_0046829-snap-gene-0.10-mRNA-1"/>
    <property type="gene ID" value="maker-uti_cns_0046829-snap-gene-0.10"/>
</dbReference>
<dbReference type="InterPro" id="IPR035500">
    <property type="entry name" value="NHR-like_dom_sf"/>
</dbReference>
<evidence type="ECO:0000313" key="6">
    <source>
        <dbReference type="WBParaSite" id="maker-uti_cns_0046829-snap-gene-0.10-mRNA-1"/>
    </source>
</evidence>
<keyword evidence="2" id="KW-0804">Transcription</keyword>
<evidence type="ECO:0000256" key="2">
    <source>
        <dbReference type="ARBA" id="ARBA00023163"/>
    </source>
</evidence>
<evidence type="ECO:0000256" key="3">
    <source>
        <dbReference type="ARBA" id="ARBA00023170"/>
    </source>
</evidence>
<sequence length="159" mass="16674">TAMTATMLCVISSANLSCEPVLLLSAQPDASGSGLGCDLLAAEFGSALAASLDVAEQFAGQVPGFGDLPLADQSALIVCHGLDVVVARAAYRATQLSDQEFVLDSGYPLLPWKLSSLRLLDWLESLRGLSSLMANVIRDDKQAFGGLAASLLLFFNPQE</sequence>
<evidence type="ECO:0000256" key="1">
    <source>
        <dbReference type="ARBA" id="ARBA00023015"/>
    </source>
</evidence>